<gene>
    <name evidence="1" type="ORF">HHL17_16125</name>
</gene>
<reference evidence="1 2" key="1">
    <citation type="submission" date="2020-04" db="EMBL/GenBank/DDBJ databases">
        <title>Chitinophaga sp. G-6-1-13 sp. nov., isolated from soil.</title>
        <authorList>
            <person name="Dahal R.H."/>
            <person name="Chaudhary D.K."/>
        </authorList>
    </citation>
    <scope>NUCLEOTIDE SEQUENCE [LARGE SCALE GENOMIC DNA]</scope>
    <source>
        <strain evidence="1 2">G-6-1-13</strain>
    </source>
</reference>
<accession>A0A848GLD4</accession>
<comment type="caution">
    <text evidence="1">The sequence shown here is derived from an EMBL/GenBank/DDBJ whole genome shotgun (WGS) entry which is preliminary data.</text>
</comment>
<dbReference type="AlphaFoldDB" id="A0A848GLD4"/>
<dbReference type="EMBL" id="JABBGC010000001">
    <property type="protein sequence ID" value="NML38737.1"/>
    <property type="molecule type" value="Genomic_DNA"/>
</dbReference>
<dbReference type="RefSeq" id="WP_169225710.1">
    <property type="nucleotide sequence ID" value="NZ_JABBGC010000001.1"/>
</dbReference>
<organism evidence="1 2">
    <name type="scientific">Chitinophaga fulva</name>
    <dbReference type="NCBI Taxonomy" id="2728842"/>
    <lineage>
        <taxon>Bacteria</taxon>
        <taxon>Pseudomonadati</taxon>
        <taxon>Bacteroidota</taxon>
        <taxon>Chitinophagia</taxon>
        <taxon>Chitinophagales</taxon>
        <taxon>Chitinophagaceae</taxon>
        <taxon>Chitinophaga</taxon>
    </lineage>
</organism>
<evidence type="ECO:0000313" key="2">
    <source>
        <dbReference type="Proteomes" id="UP000583266"/>
    </source>
</evidence>
<evidence type="ECO:0000313" key="1">
    <source>
        <dbReference type="EMBL" id="NML38737.1"/>
    </source>
</evidence>
<proteinExistence type="predicted"/>
<keyword evidence="2" id="KW-1185">Reference proteome</keyword>
<sequence>MNDLIFKFINTSEEPLVIFIDPPVIDYILEAGESLKLKIIGYKAEAQDVSDIVDVRYEKDTIYIDLNYSFTTMVEKDGEEEIIWGWPDKE</sequence>
<protein>
    <submittedName>
        <fullName evidence="1">Uncharacterized protein</fullName>
    </submittedName>
</protein>
<name>A0A848GLD4_9BACT</name>
<dbReference type="Proteomes" id="UP000583266">
    <property type="component" value="Unassembled WGS sequence"/>
</dbReference>